<evidence type="ECO:0000256" key="1">
    <source>
        <dbReference type="ARBA" id="ARBA00004418"/>
    </source>
</evidence>
<dbReference type="RefSeq" id="WP_166214530.1">
    <property type="nucleotide sequence ID" value="NZ_CP088285.1"/>
</dbReference>
<organism evidence="4">
    <name type="scientific">Bradyrhizobium septentrionale</name>
    <dbReference type="NCBI Taxonomy" id="1404411"/>
    <lineage>
        <taxon>Bacteria</taxon>
        <taxon>Pseudomonadati</taxon>
        <taxon>Pseudomonadota</taxon>
        <taxon>Alphaproteobacteria</taxon>
        <taxon>Hyphomicrobiales</taxon>
        <taxon>Nitrobacteraceae</taxon>
        <taxon>Bradyrhizobium</taxon>
    </lineage>
</organism>
<comment type="caution">
    <text evidence="4">The sequence shown here is derived from an EMBL/GenBank/DDBJ whole genome shotgun (WGS) entry which is preliminary data.</text>
</comment>
<evidence type="ECO:0000313" key="4">
    <source>
        <dbReference type="EMBL" id="NVI48152.1"/>
    </source>
</evidence>
<name>A0A973W6D1_9BRAD</name>
<evidence type="ECO:0000256" key="2">
    <source>
        <dbReference type="ARBA" id="ARBA00010742"/>
    </source>
</evidence>
<protein>
    <submittedName>
        <fullName evidence="4">ABC transporter substrate-binding protein</fullName>
    </submittedName>
</protein>
<dbReference type="EMBL" id="JAAOLE020000001">
    <property type="protein sequence ID" value="NVI48152.1"/>
    <property type="molecule type" value="Genomic_DNA"/>
</dbReference>
<proteinExistence type="inferred from homology"/>
<dbReference type="GO" id="GO:0042597">
    <property type="term" value="C:periplasmic space"/>
    <property type="evidence" value="ECO:0007669"/>
    <property type="project" value="UniProtKB-SubCell"/>
</dbReference>
<comment type="subcellular location">
    <subcellularLocation>
        <location evidence="1">Periplasm</location>
    </subcellularLocation>
</comment>
<dbReference type="AlphaFoldDB" id="A0A973W6D1"/>
<dbReference type="PANTHER" id="PTHR30024">
    <property type="entry name" value="ALIPHATIC SULFONATES-BINDING PROTEIN-RELATED"/>
    <property type="match status" value="1"/>
</dbReference>
<reference evidence="4" key="1">
    <citation type="submission" date="2020-06" db="EMBL/GenBank/DDBJ databases">
        <title>Whole Genome Sequence of Bradyrhizobium sp. Strain 1S1.</title>
        <authorList>
            <person name="Bromfield E.S.P."/>
            <person name="Cloutier S."/>
        </authorList>
    </citation>
    <scope>NUCLEOTIDE SEQUENCE [LARGE SCALE GENOMIC DNA]</scope>
    <source>
        <strain evidence="4">1S1</strain>
    </source>
</reference>
<comment type="similarity">
    <text evidence="2">Belongs to the bacterial solute-binding protein SsuA/TauA family.</text>
</comment>
<evidence type="ECO:0000256" key="3">
    <source>
        <dbReference type="ARBA" id="ARBA00022729"/>
    </source>
</evidence>
<keyword evidence="3" id="KW-0732">Signal</keyword>
<dbReference type="PANTHER" id="PTHR30024:SF47">
    <property type="entry name" value="TAURINE-BINDING PERIPLASMIC PROTEIN"/>
    <property type="match status" value="1"/>
</dbReference>
<dbReference type="SUPFAM" id="SSF53850">
    <property type="entry name" value="Periplasmic binding protein-like II"/>
    <property type="match status" value="1"/>
</dbReference>
<gene>
    <name evidence="4" type="ORF">HAP48_035495</name>
</gene>
<dbReference type="Gene3D" id="3.40.190.10">
    <property type="entry name" value="Periplasmic binding protein-like II"/>
    <property type="match status" value="2"/>
</dbReference>
<sequence>MHVTVHWFVEPATSILTRIGTVTAPVQLSVNGIETKSSDEQFEALMSGTTDAAVTAMDNVMDWNLRPGAGDLRIVAQIERTTPLSLVGTAATTDVRSLKDGTVLVDASANGFVVAARALLDECGLDSGSYTLKPAGGVRERCETLLAGGGDATLLGPPFDGMAVARGARVLARVNDHYPALPGQGLVVRQSSYDRVRAHVVAWLAAMEHARAWAQTNKNAAVVRLAATGIPGPLAETLISFIPSSLVPDRDGIALLIAQRQRAGLRGGNVNYSDLVDSDLLESVASSLEPNR</sequence>
<accession>A0A973W6D1</accession>